<gene>
    <name evidence="2" type="ORF">ACFSKL_07965</name>
</gene>
<dbReference type="Pfam" id="PF11188">
    <property type="entry name" value="DUF2975"/>
    <property type="match status" value="1"/>
</dbReference>
<evidence type="ECO:0000313" key="3">
    <source>
        <dbReference type="Proteomes" id="UP001597361"/>
    </source>
</evidence>
<keyword evidence="1" id="KW-1133">Transmembrane helix</keyword>
<evidence type="ECO:0000313" key="2">
    <source>
        <dbReference type="EMBL" id="MFD2034719.1"/>
    </source>
</evidence>
<protein>
    <submittedName>
        <fullName evidence="2">DUF2975 domain-containing protein</fullName>
    </submittedName>
</protein>
<feature type="transmembrane region" description="Helical" evidence="1">
    <location>
        <begin position="151"/>
        <end position="168"/>
    </location>
</feature>
<organism evidence="2 3">
    <name type="scientific">Belliella marina</name>
    <dbReference type="NCBI Taxonomy" id="1644146"/>
    <lineage>
        <taxon>Bacteria</taxon>
        <taxon>Pseudomonadati</taxon>
        <taxon>Bacteroidota</taxon>
        <taxon>Cytophagia</taxon>
        <taxon>Cytophagales</taxon>
        <taxon>Cyclobacteriaceae</taxon>
        <taxon>Belliella</taxon>
    </lineage>
</organism>
<comment type="caution">
    <text evidence="2">The sequence shown here is derived from an EMBL/GenBank/DDBJ whole genome shotgun (WGS) entry which is preliminary data.</text>
</comment>
<feature type="transmembrane region" description="Helical" evidence="1">
    <location>
        <begin position="65"/>
        <end position="88"/>
    </location>
</feature>
<sequence length="182" mass="21033">MEWKKKWETQPGLMLITIVIWSVFIGLCIKTGAVLFNFIYSLFNPLVAQNLYEGLDLSTLLEQNFWHYISVLSLILVITGLKAFIFYLMIRIFLKINLMHPFSKEISKLISQIGQVAIQIALLLIITNGYFKWLLKRGFELSELWSNTGGAFEYLLMGIIVYAISRVFNRGLEIQSENELTI</sequence>
<keyword evidence="1" id="KW-0812">Transmembrane</keyword>
<dbReference type="RefSeq" id="WP_376885132.1">
    <property type="nucleotide sequence ID" value="NZ_JBHUHR010000022.1"/>
</dbReference>
<proteinExistence type="predicted"/>
<dbReference type="Proteomes" id="UP001597361">
    <property type="component" value="Unassembled WGS sequence"/>
</dbReference>
<feature type="transmembrane region" description="Helical" evidence="1">
    <location>
        <begin position="109"/>
        <end position="131"/>
    </location>
</feature>
<feature type="transmembrane region" description="Helical" evidence="1">
    <location>
        <begin position="12"/>
        <end position="40"/>
    </location>
</feature>
<name>A0ABW4VJ25_9BACT</name>
<dbReference type="EMBL" id="JBHUHR010000022">
    <property type="protein sequence ID" value="MFD2034719.1"/>
    <property type="molecule type" value="Genomic_DNA"/>
</dbReference>
<dbReference type="InterPro" id="IPR021354">
    <property type="entry name" value="DUF2975"/>
</dbReference>
<reference evidence="3" key="1">
    <citation type="journal article" date="2019" name="Int. J. Syst. Evol. Microbiol.">
        <title>The Global Catalogue of Microorganisms (GCM) 10K type strain sequencing project: providing services to taxonomists for standard genome sequencing and annotation.</title>
        <authorList>
            <consortium name="The Broad Institute Genomics Platform"/>
            <consortium name="The Broad Institute Genome Sequencing Center for Infectious Disease"/>
            <person name="Wu L."/>
            <person name="Ma J."/>
        </authorList>
    </citation>
    <scope>NUCLEOTIDE SEQUENCE [LARGE SCALE GENOMIC DNA]</scope>
    <source>
        <strain evidence="3">CGMCC 1.15180</strain>
    </source>
</reference>
<accession>A0ABW4VJ25</accession>
<keyword evidence="1" id="KW-0472">Membrane</keyword>
<evidence type="ECO:0000256" key="1">
    <source>
        <dbReference type="SAM" id="Phobius"/>
    </source>
</evidence>
<keyword evidence="3" id="KW-1185">Reference proteome</keyword>